<evidence type="ECO:0000256" key="1">
    <source>
        <dbReference type="ARBA" id="ARBA00004370"/>
    </source>
</evidence>
<dbReference type="GO" id="GO:0008610">
    <property type="term" value="P:lipid biosynthetic process"/>
    <property type="evidence" value="ECO:0007669"/>
    <property type="project" value="InterPro"/>
</dbReference>
<dbReference type="EMBL" id="CADEPI010000018">
    <property type="protein sequence ID" value="CAB3364856.1"/>
    <property type="molecule type" value="Genomic_DNA"/>
</dbReference>
<evidence type="ECO:0000259" key="6">
    <source>
        <dbReference type="Pfam" id="PF04116"/>
    </source>
</evidence>
<keyword evidence="2 5" id="KW-0812">Transmembrane</keyword>
<feature type="transmembrane region" description="Helical" evidence="5">
    <location>
        <begin position="120"/>
        <end position="145"/>
    </location>
</feature>
<dbReference type="AlphaFoldDB" id="A0A8S1BYR8"/>
<dbReference type="Proteomes" id="UP000494165">
    <property type="component" value="Unassembled WGS sequence"/>
</dbReference>
<dbReference type="InterPro" id="IPR006694">
    <property type="entry name" value="Fatty_acid_hydroxylase"/>
</dbReference>
<feature type="domain" description="Fatty acid hydroxylase" evidence="6">
    <location>
        <begin position="217"/>
        <end position="346"/>
    </location>
</feature>
<protein>
    <recommendedName>
        <fullName evidence="6">Fatty acid hydroxylase domain-containing protein</fullName>
    </recommendedName>
</protein>
<keyword evidence="4 5" id="KW-0472">Membrane</keyword>
<feature type="transmembrane region" description="Helical" evidence="5">
    <location>
        <begin position="171"/>
        <end position="189"/>
    </location>
</feature>
<accession>A0A8S1BYR8</accession>
<keyword evidence="8" id="KW-1185">Reference proteome</keyword>
<feature type="transmembrane region" description="Helical" evidence="5">
    <location>
        <begin position="56"/>
        <end position="81"/>
    </location>
</feature>
<proteinExistence type="predicted"/>
<name>A0A8S1BYR8_9INSE</name>
<sequence length="409" mass="48752">MTCESRFGCERKMTMDDDLAKTKGLIRDPMAVTWTEQYSETIDKYWNKLPKFVSSALATMAVFLMGVTVNGEWVLMLVHFIRSLTLDENEMLGENQSGVNATLGIRMPKLEFKMDGYLPVWLGSAAVSYIMYFGIGGFLHWYFYVRQRDKAHEWKCQPNTWLPADLERHEIYLGSFCLILGSTLSAFFATHIMNGGWSMVYYRFSDYPWYWTILQWPAIFIYQDYLTYWHHRIYHTPFLYKNFHKLHHKYKQPTAFSVTAIHPVEFVHMQLMLSSPMFLFPIHWIPYSVIAMYTYYHGIIDHSGINFKAYWWQPWQPDAIFHDNHHQYFHVNFSFNCSLWDKIHGTYRRKDRIYHEDIYYGRGKDIREASVQEVAEDLHQRTTENPLAFRGNKREFDLSEDDVAKLKVH</sequence>
<comment type="caution">
    <text evidence="7">The sequence shown here is derived from an EMBL/GenBank/DDBJ whole genome shotgun (WGS) entry which is preliminary data.</text>
</comment>
<evidence type="ECO:0000313" key="8">
    <source>
        <dbReference type="Proteomes" id="UP000494165"/>
    </source>
</evidence>
<evidence type="ECO:0000256" key="2">
    <source>
        <dbReference type="ARBA" id="ARBA00022692"/>
    </source>
</evidence>
<evidence type="ECO:0000313" key="7">
    <source>
        <dbReference type="EMBL" id="CAB3364856.1"/>
    </source>
</evidence>
<dbReference type="GO" id="GO:0016491">
    <property type="term" value="F:oxidoreductase activity"/>
    <property type="evidence" value="ECO:0007669"/>
    <property type="project" value="InterPro"/>
</dbReference>
<comment type="subcellular location">
    <subcellularLocation>
        <location evidence="1">Membrane</location>
    </subcellularLocation>
</comment>
<evidence type="ECO:0000256" key="3">
    <source>
        <dbReference type="ARBA" id="ARBA00022989"/>
    </source>
</evidence>
<evidence type="ECO:0000256" key="4">
    <source>
        <dbReference type="ARBA" id="ARBA00023136"/>
    </source>
</evidence>
<gene>
    <name evidence="7" type="ORF">CLODIP_2_CD12494</name>
</gene>
<dbReference type="Pfam" id="PF04116">
    <property type="entry name" value="FA_hydroxylase"/>
    <property type="match status" value="1"/>
</dbReference>
<feature type="transmembrane region" description="Helical" evidence="5">
    <location>
        <begin position="278"/>
        <end position="296"/>
    </location>
</feature>
<reference evidence="7 8" key="1">
    <citation type="submission" date="2020-04" db="EMBL/GenBank/DDBJ databases">
        <authorList>
            <person name="Alioto T."/>
            <person name="Alioto T."/>
            <person name="Gomez Garrido J."/>
        </authorList>
    </citation>
    <scope>NUCLEOTIDE SEQUENCE [LARGE SCALE GENOMIC DNA]</scope>
</reference>
<feature type="transmembrane region" description="Helical" evidence="5">
    <location>
        <begin position="209"/>
        <end position="228"/>
    </location>
</feature>
<organism evidence="7 8">
    <name type="scientific">Cloeon dipterum</name>
    <dbReference type="NCBI Taxonomy" id="197152"/>
    <lineage>
        <taxon>Eukaryota</taxon>
        <taxon>Metazoa</taxon>
        <taxon>Ecdysozoa</taxon>
        <taxon>Arthropoda</taxon>
        <taxon>Hexapoda</taxon>
        <taxon>Insecta</taxon>
        <taxon>Pterygota</taxon>
        <taxon>Palaeoptera</taxon>
        <taxon>Ephemeroptera</taxon>
        <taxon>Pisciforma</taxon>
        <taxon>Baetidae</taxon>
        <taxon>Cloeon</taxon>
    </lineage>
</organism>
<evidence type="ECO:0000256" key="5">
    <source>
        <dbReference type="SAM" id="Phobius"/>
    </source>
</evidence>
<dbReference type="OrthoDB" id="408954at2759"/>
<dbReference type="PANTHER" id="PTHR11863">
    <property type="entry name" value="STEROL DESATURASE"/>
    <property type="match status" value="1"/>
</dbReference>
<dbReference type="InterPro" id="IPR050307">
    <property type="entry name" value="Sterol_Desaturase_Related"/>
</dbReference>
<keyword evidence="3 5" id="KW-1133">Transmembrane helix</keyword>
<dbReference type="GO" id="GO:0005506">
    <property type="term" value="F:iron ion binding"/>
    <property type="evidence" value="ECO:0007669"/>
    <property type="project" value="InterPro"/>
</dbReference>
<dbReference type="GO" id="GO:0016020">
    <property type="term" value="C:membrane"/>
    <property type="evidence" value="ECO:0007669"/>
    <property type="project" value="UniProtKB-SubCell"/>
</dbReference>